<protein>
    <recommendedName>
        <fullName evidence="4">SAND domain-containing protein</fullName>
    </recommendedName>
</protein>
<feature type="region of interest" description="Disordered" evidence="1">
    <location>
        <begin position="9"/>
        <end position="29"/>
    </location>
</feature>
<comment type="caution">
    <text evidence="2">The sequence shown here is derived from an EMBL/GenBank/DDBJ whole genome shotgun (WGS) entry which is preliminary data.</text>
</comment>
<evidence type="ECO:0000313" key="2">
    <source>
        <dbReference type="EMBL" id="KAI3432798.1"/>
    </source>
</evidence>
<accession>A0A9D4TRV4</accession>
<reference evidence="2" key="2">
    <citation type="submission" date="2020-11" db="EMBL/GenBank/DDBJ databases">
        <authorList>
            <person name="Cecchin M."/>
            <person name="Marcolungo L."/>
            <person name="Rossato M."/>
            <person name="Girolomoni L."/>
            <person name="Cosentino E."/>
            <person name="Cuine S."/>
            <person name="Li-Beisson Y."/>
            <person name="Delledonne M."/>
            <person name="Ballottari M."/>
        </authorList>
    </citation>
    <scope>NUCLEOTIDE SEQUENCE</scope>
    <source>
        <strain evidence="2">211/11P</strain>
        <tissue evidence="2">Whole cell</tissue>
    </source>
</reference>
<dbReference type="InterPro" id="IPR010919">
    <property type="entry name" value="SAND-like_dom_sf"/>
</dbReference>
<organism evidence="2 3">
    <name type="scientific">Chlorella vulgaris</name>
    <name type="common">Green alga</name>
    <dbReference type="NCBI Taxonomy" id="3077"/>
    <lineage>
        <taxon>Eukaryota</taxon>
        <taxon>Viridiplantae</taxon>
        <taxon>Chlorophyta</taxon>
        <taxon>core chlorophytes</taxon>
        <taxon>Trebouxiophyceae</taxon>
        <taxon>Chlorellales</taxon>
        <taxon>Chlorellaceae</taxon>
        <taxon>Chlorella clade</taxon>
        <taxon>Chlorella</taxon>
    </lineage>
</organism>
<evidence type="ECO:0000256" key="1">
    <source>
        <dbReference type="SAM" id="MobiDB-lite"/>
    </source>
</evidence>
<feature type="region of interest" description="Disordered" evidence="1">
    <location>
        <begin position="339"/>
        <end position="365"/>
    </location>
</feature>
<dbReference type="Proteomes" id="UP001055712">
    <property type="component" value="Unassembled WGS sequence"/>
</dbReference>
<dbReference type="AlphaFoldDB" id="A0A9D4TRV4"/>
<dbReference type="Gene3D" id="3.10.390.10">
    <property type="entry name" value="SAND domain-like"/>
    <property type="match status" value="1"/>
</dbReference>
<evidence type="ECO:0008006" key="4">
    <source>
        <dbReference type="Google" id="ProtNLM"/>
    </source>
</evidence>
<name>A0A9D4TRV4_CHLVU</name>
<proteinExistence type="predicted"/>
<feature type="compositionally biased region" description="Low complexity" evidence="1">
    <location>
        <begin position="339"/>
        <end position="354"/>
    </location>
</feature>
<dbReference type="OrthoDB" id="546371at2759"/>
<keyword evidence="3" id="KW-1185">Reference proteome</keyword>
<feature type="compositionally biased region" description="Gly residues" evidence="1">
    <location>
        <begin position="229"/>
        <end position="238"/>
    </location>
</feature>
<gene>
    <name evidence="2" type="ORF">D9Q98_010382</name>
</gene>
<dbReference type="EMBL" id="SIDB01000005">
    <property type="protein sequence ID" value="KAI3432798.1"/>
    <property type="molecule type" value="Genomic_DNA"/>
</dbReference>
<evidence type="ECO:0000313" key="3">
    <source>
        <dbReference type="Proteomes" id="UP001055712"/>
    </source>
</evidence>
<reference evidence="2" key="1">
    <citation type="journal article" date="2019" name="Plant J.">
        <title>Chlorella vulgaris genome assembly and annotation reveals the molecular basis for metabolic acclimation to high light conditions.</title>
        <authorList>
            <person name="Cecchin M."/>
            <person name="Marcolungo L."/>
            <person name="Rossato M."/>
            <person name="Girolomoni L."/>
            <person name="Cosentino E."/>
            <person name="Cuine S."/>
            <person name="Li-Beisson Y."/>
            <person name="Delledonne M."/>
            <person name="Ballottari M."/>
        </authorList>
    </citation>
    <scope>NUCLEOTIDE SEQUENCE</scope>
    <source>
        <strain evidence="2">211/11P</strain>
    </source>
</reference>
<feature type="region of interest" description="Disordered" evidence="1">
    <location>
        <begin position="224"/>
        <end position="309"/>
    </location>
</feature>
<sequence length="456" mass="46789">MAGALALYNTPHARSGYEPQDGLAPKGASDAMHANPFAADPTNALLQVLRLAQLAAAMPDASQPAAPQHFIPPAPSGAGHPFQAFARMGPTSPPVATTSGTSSDRQARHQANAAVEHEASIAGLKLPVTCNDIRGVVYLDQQVVACYCSACELRVGAGHGRPLFSFTRFERHSGSKAKKWRHSIRIDPGAVREAPPDEPPLALGQWLESKSLVSWAPRGGLKIGPSTCAGGGGGGGGSSEDEGSPLHAADSGGGGGGGRSHLAADRRQPGLGSRTAAAAASPAATNGELLAGQKRPRENYDTPDLPSHADQQQWLESQAAAFEAVTAAAAAASAATASGGAGSVEGVASDGSSSRMQKSGAAGGQLPAASSTIAKHAAIFSLVYGLLDSGDDRRAFNCTYLPFLNELPPHRLDTEFSTLLSYLRMLHCGMGWEAVSGQMAAYVRAIIANVARGEAR</sequence>